<dbReference type="SUPFAM" id="SSF74650">
    <property type="entry name" value="Galactose mutarotase-like"/>
    <property type="match status" value="1"/>
</dbReference>
<dbReference type="Proteomes" id="UP001154282">
    <property type="component" value="Unassembled WGS sequence"/>
</dbReference>
<dbReference type="GO" id="GO:0005975">
    <property type="term" value="P:carbohydrate metabolic process"/>
    <property type="evidence" value="ECO:0007669"/>
    <property type="project" value="InterPro"/>
</dbReference>
<dbReference type="EMBL" id="CAMGYJ010000010">
    <property type="protein sequence ID" value="CAI0549652.1"/>
    <property type="molecule type" value="Genomic_DNA"/>
</dbReference>
<dbReference type="InterPro" id="IPR011013">
    <property type="entry name" value="Gal_mutarotase_sf_dom"/>
</dbReference>
<dbReference type="GO" id="GO:0030246">
    <property type="term" value="F:carbohydrate binding"/>
    <property type="evidence" value="ECO:0007669"/>
    <property type="project" value="InterPro"/>
</dbReference>
<dbReference type="InterPro" id="IPR051850">
    <property type="entry name" value="Polysacch_Lyase_4"/>
</dbReference>
<keyword evidence="2" id="KW-1185">Reference proteome</keyword>
<dbReference type="PANTHER" id="PTHR32018:SF8">
    <property type="entry name" value="RHAMNOGALACTURONAN ENDOLYASE"/>
    <property type="match status" value="1"/>
</dbReference>
<dbReference type="AlphaFoldDB" id="A0AAV0QZF2"/>
<dbReference type="Pfam" id="PF06045">
    <property type="entry name" value="Rhamnogal_lyase"/>
    <property type="match status" value="1"/>
</dbReference>
<dbReference type="CDD" id="cd10320">
    <property type="entry name" value="RGL4_N"/>
    <property type="match status" value="1"/>
</dbReference>
<dbReference type="GO" id="GO:0003824">
    <property type="term" value="F:catalytic activity"/>
    <property type="evidence" value="ECO:0007669"/>
    <property type="project" value="InterPro"/>
</dbReference>
<dbReference type="PANTHER" id="PTHR32018">
    <property type="entry name" value="RHAMNOGALACTURONATE LYASE FAMILY PROTEIN"/>
    <property type="match status" value="1"/>
</dbReference>
<reference evidence="1" key="1">
    <citation type="submission" date="2022-08" db="EMBL/GenBank/DDBJ databases">
        <authorList>
            <person name="Gutierrez-Valencia J."/>
        </authorList>
    </citation>
    <scope>NUCLEOTIDE SEQUENCE</scope>
</reference>
<protein>
    <submittedName>
        <fullName evidence="1">Uncharacterized protein</fullName>
    </submittedName>
</protein>
<sequence>MKKRVESVLDSLAKCGGCIRRSNNDVTLPTSQLPLDTNNPNQGSYGDPHALRNHNMSHQPVRLHIQDRYVVMDNGIVQVTLSNPAGIVTGIRYGGIDNLLEILNRETNRGYWDLHWHPPGGKGIFDVISGTQFSVVVQTEEQIEISFIRMWDPSLEGKAIPLIIDKRFILLRGSSGFYTYAIYEHMAEWPPFEIGETRMTFKLRKDKFQYMAMADNRRRIMPFPEDRMAGKCQTLAFPEAVLLLNPKDPNLKGEVDDKYQYSCDNKDNRVHGWISFNPAVGFWKITPSDEFRTGGPFKQNLTSHMFHSTHYAGKFQLLTVAAGEHWKKVFGPVFIYFNSAPNGSDPQLLWEDAKTQLAELTKDSINMMVRYMSNDYMLARGAYVGLALPGEAGSWQSEYAKDKKSKWAGQMKFWSLGCNIEMGDLVYEPPRDGPTLWEIGIPDRSCAEFYVPDPDPQYVNRLFIGHPDRFEVLKHSCFFPGPGKETSLYHRLEG</sequence>
<comment type="caution">
    <text evidence="1">The sequence shown here is derived from an EMBL/GenBank/DDBJ whole genome shotgun (WGS) entry which is preliminary data.</text>
</comment>
<organism evidence="1 2">
    <name type="scientific">Linum tenue</name>
    <dbReference type="NCBI Taxonomy" id="586396"/>
    <lineage>
        <taxon>Eukaryota</taxon>
        <taxon>Viridiplantae</taxon>
        <taxon>Streptophyta</taxon>
        <taxon>Embryophyta</taxon>
        <taxon>Tracheophyta</taxon>
        <taxon>Spermatophyta</taxon>
        <taxon>Magnoliopsida</taxon>
        <taxon>eudicotyledons</taxon>
        <taxon>Gunneridae</taxon>
        <taxon>Pentapetalae</taxon>
        <taxon>rosids</taxon>
        <taxon>fabids</taxon>
        <taxon>Malpighiales</taxon>
        <taxon>Linaceae</taxon>
        <taxon>Linum</taxon>
    </lineage>
</organism>
<accession>A0AAV0QZF2</accession>
<dbReference type="InterPro" id="IPR014718">
    <property type="entry name" value="GH-type_carb-bd"/>
</dbReference>
<evidence type="ECO:0000313" key="1">
    <source>
        <dbReference type="EMBL" id="CAI0549652.1"/>
    </source>
</evidence>
<evidence type="ECO:0000313" key="2">
    <source>
        <dbReference type="Proteomes" id="UP001154282"/>
    </source>
</evidence>
<name>A0AAV0QZF2_9ROSI</name>
<dbReference type="InterPro" id="IPR010325">
    <property type="entry name" value="Rhamnogal_lyase"/>
</dbReference>
<proteinExistence type="predicted"/>
<gene>
    <name evidence="1" type="ORF">LITE_LOCUS45241</name>
</gene>
<dbReference type="Gene3D" id="2.70.98.10">
    <property type="match status" value="1"/>
</dbReference>